<keyword evidence="4" id="KW-0520">NAD</keyword>
<keyword evidence="3" id="KW-0560">Oxidoreductase</keyword>
<dbReference type="EC" id="1.2.1.27" evidence="2"/>
<dbReference type="InterPro" id="IPR016162">
    <property type="entry name" value="Ald_DH_N"/>
</dbReference>
<dbReference type="GO" id="GO:0004491">
    <property type="term" value="F:methylmalonate-semialdehyde dehydrogenase (acylating, NAD) activity"/>
    <property type="evidence" value="ECO:0007669"/>
    <property type="project" value="UniProtKB-EC"/>
</dbReference>
<dbReference type="EMBL" id="RBID01000016">
    <property type="protein sequence ID" value="RKQ57107.1"/>
    <property type="molecule type" value="Genomic_DNA"/>
</dbReference>
<organism evidence="6 7">
    <name type="scientific">Vogesella indigofera</name>
    <name type="common">Pseudomonas indigofera</name>
    <dbReference type="NCBI Taxonomy" id="45465"/>
    <lineage>
        <taxon>Bacteria</taxon>
        <taxon>Pseudomonadati</taxon>
        <taxon>Pseudomonadota</taxon>
        <taxon>Betaproteobacteria</taxon>
        <taxon>Neisseriales</taxon>
        <taxon>Chromobacteriaceae</taxon>
        <taxon>Vogesella</taxon>
    </lineage>
</organism>
<dbReference type="InterPro" id="IPR016160">
    <property type="entry name" value="Ald_DH_CS_CYS"/>
</dbReference>
<dbReference type="InterPro" id="IPR016161">
    <property type="entry name" value="Ald_DH/histidinol_DH"/>
</dbReference>
<evidence type="ECO:0000256" key="2">
    <source>
        <dbReference type="ARBA" id="ARBA00013048"/>
    </source>
</evidence>
<dbReference type="PROSITE" id="PS00070">
    <property type="entry name" value="ALDEHYDE_DEHYDR_CYS"/>
    <property type="match status" value="1"/>
</dbReference>
<dbReference type="InterPro" id="IPR010061">
    <property type="entry name" value="MeMal-semiAld_DH"/>
</dbReference>
<comment type="similarity">
    <text evidence="1">Belongs to the aldehyde dehydrogenase family.</text>
</comment>
<dbReference type="AlphaFoldDB" id="A0A495B823"/>
<evidence type="ECO:0000259" key="5">
    <source>
        <dbReference type="Pfam" id="PF00171"/>
    </source>
</evidence>
<dbReference type="SUPFAM" id="SSF53720">
    <property type="entry name" value="ALDH-like"/>
    <property type="match status" value="1"/>
</dbReference>
<dbReference type="CDD" id="cd07085">
    <property type="entry name" value="ALDH_F6_MMSDH"/>
    <property type="match status" value="1"/>
</dbReference>
<dbReference type="FunFam" id="3.40.605.10:FF:000003">
    <property type="entry name" value="Methylmalonate-semialdehyde dehydrogenase [acylating]"/>
    <property type="match status" value="1"/>
</dbReference>
<evidence type="ECO:0000313" key="7">
    <source>
        <dbReference type="Proteomes" id="UP000279384"/>
    </source>
</evidence>
<gene>
    <name evidence="6" type="ORF">C8E02_2566</name>
</gene>
<dbReference type="Gene3D" id="3.40.309.10">
    <property type="entry name" value="Aldehyde Dehydrogenase, Chain A, domain 2"/>
    <property type="match status" value="1"/>
</dbReference>
<dbReference type="PANTHER" id="PTHR43866">
    <property type="entry name" value="MALONATE-SEMIALDEHYDE DEHYDROGENASE"/>
    <property type="match status" value="1"/>
</dbReference>
<evidence type="ECO:0000313" key="6">
    <source>
        <dbReference type="EMBL" id="RKQ57107.1"/>
    </source>
</evidence>
<dbReference type="RefSeq" id="WP_120811173.1">
    <property type="nucleotide sequence ID" value="NZ_RBID01000016.1"/>
</dbReference>
<dbReference type="Pfam" id="PF00171">
    <property type="entry name" value="Aldedh"/>
    <property type="match status" value="1"/>
</dbReference>
<dbReference type="InterPro" id="IPR016163">
    <property type="entry name" value="Ald_DH_C"/>
</dbReference>
<accession>A0A495B823</accession>
<dbReference type="NCBIfam" id="TIGR01722">
    <property type="entry name" value="MMSDH"/>
    <property type="match status" value="1"/>
</dbReference>
<feature type="domain" description="Aldehyde dehydrogenase" evidence="5">
    <location>
        <begin position="15"/>
        <end position="478"/>
    </location>
</feature>
<evidence type="ECO:0000256" key="3">
    <source>
        <dbReference type="ARBA" id="ARBA00023002"/>
    </source>
</evidence>
<evidence type="ECO:0000256" key="4">
    <source>
        <dbReference type="ARBA" id="ARBA00023027"/>
    </source>
</evidence>
<comment type="caution">
    <text evidence="6">The sequence shown here is derived from an EMBL/GenBank/DDBJ whole genome shotgun (WGS) entry which is preliminary data.</text>
</comment>
<dbReference type="PANTHER" id="PTHR43866:SF3">
    <property type="entry name" value="METHYLMALONATE-SEMIALDEHYDE DEHYDROGENASE [ACYLATING], MITOCHONDRIAL"/>
    <property type="match status" value="1"/>
</dbReference>
<evidence type="ECO:0000256" key="1">
    <source>
        <dbReference type="ARBA" id="ARBA00009986"/>
    </source>
</evidence>
<dbReference type="Gene3D" id="3.40.605.10">
    <property type="entry name" value="Aldehyde Dehydrogenase, Chain A, domain 1"/>
    <property type="match status" value="1"/>
</dbReference>
<dbReference type="GO" id="GO:0006574">
    <property type="term" value="P:L-valine catabolic process"/>
    <property type="evidence" value="ECO:0007669"/>
    <property type="project" value="TreeGrafter"/>
</dbReference>
<dbReference type="Proteomes" id="UP000279384">
    <property type="component" value="Unassembled WGS sequence"/>
</dbReference>
<dbReference type="FunFam" id="3.40.309.10:FF:000002">
    <property type="entry name" value="Methylmalonate-semialdehyde dehydrogenase (Acylating)"/>
    <property type="match status" value="1"/>
</dbReference>
<dbReference type="GO" id="GO:0006210">
    <property type="term" value="P:thymine catabolic process"/>
    <property type="evidence" value="ECO:0007669"/>
    <property type="project" value="TreeGrafter"/>
</dbReference>
<reference evidence="6 7" key="1">
    <citation type="submission" date="2018-10" db="EMBL/GenBank/DDBJ databases">
        <title>Genomic Encyclopedia of Type Strains, Phase IV (KMG-IV): sequencing the most valuable type-strain genomes for metagenomic binning, comparative biology and taxonomic classification.</title>
        <authorList>
            <person name="Goeker M."/>
        </authorList>
    </citation>
    <scope>NUCLEOTIDE SEQUENCE [LARGE SCALE GENOMIC DNA]</scope>
    <source>
        <strain evidence="6 7">DSM 3303</strain>
    </source>
</reference>
<protein>
    <recommendedName>
        <fullName evidence="2">methylmalonate-semialdehyde dehydrogenase (CoA acylating)</fullName>
        <ecNumber evidence="2">1.2.1.27</ecNumber>
    </recommendedName>
</protein>
<name>A0A495B823_VOGIN</name>
<proteinExistence type="inferred from homology"/>
<dbReference type="InterPro" id="IPR015590">
    <property type="entry name" value="Aldehyde_DH_dom"/>
</dbReference>
<sequence>MSHLPTVKLLINGEFVESTTSEWRDVINPATQQVLARVPMATAAEVAAAVAAGKAAFKSWKKTPIGTRARIFLKLQQLIREHMKELAAILTAEQGKTLADAEGDVFRGLEVVEHAANIGSLQLGDYAENVAGGVDTYSVMQPLGVCAGITPFNFPAMIPLWMFPMAIATGNTFVLKPSEQDPMVTMRLVELALEAGVPPGVLNVVHGGPEVVNAICDHPDIKAISFVGSSKVGTHVYNRASLNGKRVQCMMGAKNHAIVLPDANKEQALNQLTGAAFGAAGQRCMALTVAVLVGDAQQWIPDLVAKARTLQVGPGNTNPDIGPLISCAAKDRVATLIAKGVEQGATLELDGRSVSVAGFEHGNFVGPTIFSGVKPGMAIYDQEIFGPVLCLMAADTLDEAIDIINANPNGNGTAIFTQSGAAARHFQEEIDVGQVGINVPIPVPVPLFSFTGSRASKLGDLGPYGKQVVLFYTQTKTVTSRWFDDDASSGKVHTTIALK</sequence>